<keyword evidence="2" id="KW-1133">Transmembrane helix</keyword>
<evidence type="ECO:0000256" key="2">
    <source>
        <dbReference type="SAM" id="Phobius"/>
    </source>
</evidence>
<dbReference type="RefSeq" id="WP_301132760.1">
    <property type="nucleotide sequence ID" value="NZ_JAUHPW010000004.1"/>
</dbReference>
<name>A0ABT8G8V2_9MICO</name>
<evidence type="ECO:0000256" key="1">
    <source>
        <dbReference type="SAM" id="MobiDB-lite"/>
    </source>
</evidence>
<sequence length="437" mass="46180">MNELRDILHQRHHDMAASLRHAPEFDETAAVRSVRSHRRGRAIVMGSSSLATVTVLAAGAWLLLTPGQPDVAPAITPSPSVSASPTPEASASATPSPEPVSYEGRNPGMSDGEAYYRAEHPATGEVWLDEPVAVDAPDGLQGDAAWWEVGTRAGATILAGGSFGGFIMVEVAADGEMSEVVSPFPHDPAASEGWTDLAAADTYYDSLALPATWTSADGIELDLRDHANYAYGMGTDQLNLLCDGCTELDVERVAAFGSSHAVRVVDSGSGTVTEDDGATSWAVASGGRVVAVAYALELPFGPLMPLWADPVGTQAALRAVAEYDEYGFVSNDVPVYVELQDRFCGPDLDWAALGIDEDPADWVETTLYGDLAVHRATADNPLTGPYYEGLGEYYPARVEGVSLDEYASAPAIVGAPAADGSGWWIEIRQDYSVRLGC</sequence>
<keyword evidence="2" id="KW-0472">Membrane</keyword>
<feature type="transmembrane region" description="Helical" evidence="2">
    <location>
        <begin position="42"/>
        <end position="64"/>
    </location>
</feature>
<gene>
    <name evidence="3" type="ORF">QQX09_06875</name>
</gene>
<dbReference type="Proteomes" id="UP001172728">
    <property type="component" value="Unassembled WGS sequence"/>
</dbReference>
<organism evidence="3 4">
    <name type="scientific">Demequina litoralis</name>
    <dbReference type="NCBI Taxonomy" id="3051660"/>
    <lineage>
        <taxon>Bacteria</taxon>
        <taxon>Bacillati</taxon>
        <taxon>Actinomycetota</taxon>
        <taxon>Actinomycetes</taxon>
        <taxon>Micrococcales</taxon>
        <taxon>Demequinaceae</taxon>
        <taxon>Demequina</taxon>
    </lineage>
</organism>
<feature type="compositionally biased region" description="Low complexity" evidence="1">
    <location>
        <begin position="74"/>
        <end position="101"/>
    </location>
</feature>
<reference evidence="3" key="1">
    <citation type="submission" date="2023-06" db="EMBL/GenBank/DDBJ databases">
        <title>Sysu t00192.</title>
        <authorList>
            <person name="Gao L."/>
            <person name="Fang B.-Z."/>
            <person name="Li W.-J."/>
        </authorList>
    </citation>
    <scope>NUCLEOTIDE SEQUENCE</scope>
    <source>
        <strain evidence="3">SYSU T00192</strain>
    </source>
</reference>
<evidence type="ECO:0000313" key="4">
    <source>
        <dbReference type="Proteomes" id="UP001172728"/>
    </source>
</evidence>
<feature type="region of interest" description="Disordered" evidence="1">
    <location>
        <begin position="74"/>
        <end position="114"/>
    </location>
</feature>
<keyword evidence="4" id="KW-1185">Reference proteome</keyword>
<keyword evidence="2" id="KW-0812">Transmembrane</keyword>
<proteinExistence type="predicted"/>
<accession>A0ABT8G8V2</accession>
<comment type="caution">
    <text evidence="3">The sequence shown here is derived from an EMBL/GenBank/DDBJ whole genome shotgun (WGS) entry which is preliminary data.</text>
</comment>
<dbReference type="EMBL" id="JAUHPW010000004">
    <property type="protein sequence ID" value="MDN4475573.1"/>
    <property type="molecule type" value="Genomic_DNA"/>
</dbReference>
<evidence type="ECO:0000313" key="3">
    <source>
        <dbReference type="EMBL" id="MDN4475573.1"/>
    </source>
</evidence>
<protein>
    <submittedName>
        <fullName evidence="3">Uncharacterized protein</fullName>
    </submittedName>
</protein>